<sequence>MSDSGSHWVQADGKEVSFTEEILVAKWSSSESSDRGLIVAWNNPSSALHAGVLPSFLYGRGAQNWWLAHEVLSSEMRLFFDASSLVLGLYPESISSMQHVMASSKNGRLTSVSWEYDVNHHLATVYGSYCCQSPARRFPMLHRV</sequence>
<dbReference type="InterPro" id="IPR044575">
    <property type="entry name" value="RAY1-like"/>
</dbReference>
<dbReference type="PANTHER" id="PTHR47483">
    <property type="entry name" value="BETA-ARABINOFURANOSYLTRANSFERASE RAY1"/>
    <property type="match status" value="1"/>
</dbReference>
<accession>A0A1D6P4R8</accession>
<proteinExistence type="predicted"/>
<dbReference type="InParanoid" id="A0A1D6P4R8"/>
<dbReference type="PANTHER" id="PTHR47483:SF1">
    <property type="entry name" value="BETA-ARABINOFURANOSYLTRANSFERASE RAY1"/>
    <property type="match status" value="1"/>
</dbReference>
<name>A0A1D6P4R8_MAIZE</name>
<evidence type="ECO:0000313" key="1">
    <source>
        <dbReference type="EMBL" id="AQL04945.1"/>
    </source>
</evidence>
<reference evidence="1" key="1">
    <citation type="submission" date="2015-12" db="EMBL/GenBank/DDBJ databases">
        <title>Update maize B73 reference genome by single molecule sequencing technologies.</title>
        <authorList>
            <consortium name="Maize Genome Sequencing Project"/>
            <person name="Ware D."/>
        </authorList>
    </citation>
    <scope>NUCLEOTIDE SEQUENCE</scope>
    <source>
        <tissue evidence="1">Seedling</tissue>
    </source>
</reference>
<dbReference type="STRING" id="4577.A0A1D6P4R8"/>
<keyword evidence="1" id="KW-0808">Transferase</keyword>
<dbReference type="GO" id="GO:0016757">
    <property type="term" value="F:glycosyltransferase activity"/>
    <property type="evidence" value="ECO:0007669"/>
    <property type="project" value="InterPro"/>
</dbReference>
<gene>
    <name evidence="1" type="ORF">ZEAMMB73_Zm00001d046727</name>
</gene>
<dbReference type="EMBL" id="CM000785">
    <property type="protein sequence ID" value="AQL04945.1"/>
    <property type="molecule type" value="Genomic_DNA"/>
</dbReference>
<protein>
    <submittedName>
        <fullName evidence="1">Arabinosyltransferase XEG113</fullName>
    </submittedName>
</protein>
<dbReference type="AlphaFoldDB" id="A0A1D6P4R8"/>
<feature type="non-terminal residue" evidence="1">
    <location>
        <position position="144"/>
    </location>
</feature>
<dbReference type="ExpressionAtlas" id="A0A1D6P4R8">
    <property type="expression patterns" value="baseline and differential"/>
</dbReference>
<organism evidence="1">
    <name type="scientific">Zea mays</name>
    <name type="common">Maize</name>
    <dbReference type="NCBI Taxonomy" id="4577"/>
    <lineage>
        <taxon>Eukaryota</taxon>
        <taxon>Viridiplantae</taxon>
        <taxon>Streptophyta</taxon>
        <taxon>Embryophyta</taxon>
        <taxon>Tracheophyta</taxon>
        <taxon>Spermatophyta</taxon>
        <taxon>Magnoliopsida</taxon>
        <taxon>Liliopsida</taxon>
        <taxon>Poales</taxon>
        <taxon>Poaceae</taxon>
        <taxon>PACMAD clade</taxon>
        <taxon>Panicoideae</taxon>
        <taxon>Andropogonodae</taxon>
        <taxon>Andropogoneae</taxon>
        <taxon>Tripsacinae</taxon>
        <taxon>Zea</taxon>
    </lineage>
</organism>